<name>A0AC34PWD2_9BILA</name>
<reference evidence="2" key="1">
    <citation type="submission" date="2022-11" db="UniProtKB">
        <authorList>
            <consortium name="WormBaseParasite"/>
        </authorList>
    </citation>
    <scope>IDENTIFICATION</scope>
</reference>
<dbReference type="Proteomes" id="UP000887576">
    <property type="component" value="Unplaced"/>
</dbReference>
<organism evidence="1 2">
    <name type="scientific">Panagrolaimus sp. JU765</name>
    <dbReference type="NCBI Taxonomy" id="591449"/>
    <lineage>
        <taxon>Eukaryota</taxon>
        <taxon>Metazoa</taxon>
        <taxon>Ecdysozoa</taxon>
        <taxon>Nematoda</taxon>
        <taxon>Chromadorea</taxon>
        <taxon>Rhabditida</taxon>
        <taxon>Tylenchina</taxon>
        <taxon>Panagrolaimomorpha</taxon>
        <taxon>Panagrolaimoidea</taxon>
        <taxon>Panagrolaimidae</taxon>
        <taxon>Panagrolaimus</taxon>
    </lineage>
</organism>
<evidence type="ECO:0000313" key="1">
    <source>
        <dbReference type="Proteomes" id="UP000887576"/>
    </source>
</evidence>
<proteinExistence type="predicted"/>
<sequence length="1068" mass="123133">MPRVYNVPESLKLPQFEEEVLQHWKENDTFKESVRRSVGRKHYTFYDGPPFATGLPHYGHILAGTIKDIATRFAHQTGHHVERRFGWDTHGLPVEYEIDKTLGIKGPADVLEMGIANYNKECRAIVMRYATEWRSTVERMGRWIDFDNDYKTLYPTYMESVWWVFSELVKKGLVYKGVKVMPYSTGCSTPLSNFEANSNYKDVQDPAVFVAFPLVENKNRNLVAWTTTPWTLPSNVSLCVNADLDYVVLCDAKTNVEYIVYEGAIASLYKNAKEYKIVEKFKGSALKGKRYEPLFNYFLNRDEASNFFQVLNDDYVTTGQGTGVVHQAPYFGEIDYNVCLQHGLVTKTTKIICPVDEKGCFTSEVTDYAGMYVKDADKKIIADLKARKRLVKHEQCKHSYPFCWRSDTPLIYKAVRCWFIKVEDLVPQLIKNNKETTWVPNYVKEGRFANWLKDARDWAVSRNRFWGTPINLWVSDVDDDEDMEMVCPSSIAELEELTGAKVTDLHRENIDHLLIPSKKGKGMLKRVSEVFDCWFESGSMPYASQHYPFENQKRFEENFPADFIAEGIDQTRGWFYTLLVLSTALFDKPPFKNLICNGLVLAADGNKMSKSKKNFPDPLEVVHKFGADPLRLYLINSPAVRGEDLRFREDGVENVSKDVFNPWFHAYRFFFQHVQLYEHDYNVDFKIDVSKIDNIMDKWILSFTNSLVKFVRSEMGQYHLYAVVQPLMKYFEALTNTYIRLNRRRQKGEGNSKEDRLAAISTLGHVLILTTRLMAPFTPFFTEYLWRELCRVSDETAESVHFEMLPEVEEQFIDVDVERRVAAMRSVIENVRVLREHKNISTRYPLSEVVVVNRDQQFLDDLNSLCPYILSECNVKILTPSSDKEKYGVILKANPNFKLLGQRLGKHQKDVANYLKNSVTQDELETLLLKGKLTICGHEVALEEVSVVYTLDEKVASGDTWACQTDHQSVVLLNCHLDQGLVDEGLAREIVNRIQTLRKTSNLFQSQQVVAHVNYVTPGSALASVLQRHKDLIETSTNVTIVMEPLENPKFEGEWVIKDDKLKVALVF</sequence>
<protein>
    <submittedName>
        <fullName evidence="2">Isoleucine--tRNA ligase</fullName>
    </submittedName>
</protein>
<evidence type="ECO:0000313" key="2">
    <source>
        <dbReference type="WBParaSite" id="JU765_v2.g10642.t1"/>
    </source>
</evidence>
<dbReference type="WBParaSite" id="JU765_v2.g10642.t1">
    <property type="protein sequence ID" value="JU765_v2.g10642.t1"/>
    <property type="gene ID" value="JU765_v2.g10642"/>
</dbReference>
<accession>A0AC34PWD2</accession>